<keyword evidence="4" id="KW-0175">Coiled coil</keyword>
<dbReference type="InterPro" id="IPR016661">
    <property type="entry name" value="PFDN4"/>
</dbReference>
<evidence type="ECO:0000313" key="6">
    <source>
        <dbReference type="Proteomes" id="UP001219933"/>
    </source>
</evidence>
<evidence type="ECO:0000256" key="4">
    <source>
        <dbReference type="SAM" id="Coils"/>
    </source>
</evidence>
<dbReference type="GO" id="GO:0051082">
    <property type="term" value="F:unfolded protein binding"/>
    <property type="evidence" value="ECO:0007669"/>
    <property type="project" value="InterPro"/>
</dbReference>
<dbReference type="Pfam" id="PF01920">
    <property type="entry name" value="Prefoldin_2"/>
    <property type="match status" value="1"/>
</dbReference>
<dbReference type="AlphaFoldDB" id="A0AAF0EV55"/>
<evidence type="ECO:0000256" key="1">
    <source>
        <dbReference type="ARBA" id="ARBA00008045"/>
    </source>
</evidence>
<comment type="similarity">
    <text evidence="1 3">Belongs to the prefoldin subunit beta family.</text>
</comment>
<keyword evidence="2 3" id="KW-0143">Chaperone</keyword>
<evidence type="ECO:0000256" key="3">
    <source>
        <dbReference type="PIRNR" id="PIRNR016477"/>
    </source>
</evidence>
<feature type="coiled-coil region" evidence="4">
    <location>
        <begin position="25"/>
        <end position="105"/>
    </location>
</feature>
<dbReference type="SUPFAM" id="SSF46579">
    <property type="entry name" value="Prefoldin"/>
    <property type="match status" value="1"/>
</dbReference>
<keyword evidence="6" id="KW-1185">Reference proteome</keyword>
<dbReference type="GO" id="GO:0005737">
    <property type="term" value="C:cytoplasm"/>
    <property type="evidence" value="ECO:0007669"/>
    <property type="project" value="TreeGrafter"/>
</dbReference>
<dbReference type="Proteomes" id="UP001219933">
    <property type="component" value="Chromosome 1"/>
</dbReference>
<proteinExistence type="inferred from homology"/>
<name>A0AAF0EV55_9BASI</name>
<dbReference type="GO" id="GO:0016272">
    <property type="term" value="C:prefoldin complex"/>
    <property type="evidence" value="ECO:0007669"/>
    <property type="project" value="UniProtKB-UniRule"/>
</dbReference>
<evidence type="ECO:0000256" key="2">
    <source>
        <dbReference type="ARBA" id="ARBA00023186"/>
    </source>
</evidence>
<dbReference type="EMBL" id="CP119877">
    <property type="protein sequence ID" value="WFD33502.1"/>
    <property type="molecule type" value="Genomic_DNA"/>
</dbReference>
<gene>
    <name evidence="5" type="ORF">MCUN1_000315</name>
</gene>
<comment type="subunit">
    <text evidence="3">Heterohexamer of two PFD-alpha type and four PFD-beta type subunits.</text>
</comment>
<accession>A0AAF0EV55</accession>
<comment type="function">
    <text evidence="3">Binds specifically to cytosolic chaperonin (c-CPN) and transfers target proteins to it. Binds to nascent polypeptide chain and promotes folding in an environment in which there are many competing pathways for nonnative proteins.</text>
</comment>
<organism evidence="5 6">
    <name type="scientific">Malassezia cuniculi</name>
    <dbReference type="NCBI Taxonomy" id="948313"/>
    <lineage>
        <taxon>Eukaryota</taxon>
        <taxon>Fungi</taxon>
        <taxon>Dikarya</taxon>
        <taxon>Basidiomycota</taxon>
        <taxon>Ustilaginomycotina</taxon>
        <taxon>Malasseziomycetes</taxon>
        <taxon>Malasseziales</taxon>
        <taxon>Malasseziaceae</taxon>
        <taxon>Malassezia</taxon>
    </lineage>
</organism>
<dbReference type="InterPro" id="IPR002777">
    <property type="entry name" value="PFD_beta-like"/>
</dbReference>
<dbReference type="GO" id="GO:0006457">
    <property type="term" value="P:protein folding"/>
    <property type="evidence" value="ECO:0007669"/>
    <property type="project" value="UniProtKB-UniRule"/>
</dbReference>
<protein>
    <recommendedName>
        <fullName evidence="3">Prefoldin subunit 4</fullName>
    </recommendedName>
</protein>
<sequence>MQMLDEDQNNDVEVTWEDQQQINRFSRLNSQLADAEDELRRRRTEKEELDDLSMELELVDEDDKVLQEDALAQLECDVERTTNQVEMLKRTAAECETEMAQLKRVLYARFGSNINLER</sequence>
<dbReference type="PIRSF" id="PIRSF016477">
    <property type="entry name" value="Prefoldin_subunit_4"/>
    <property type="match status" value="1"/>
</dbReference>
<evidence type="ECO:0000313" key="5">
    <source>
        <dbReference type="EMBL" id="WFD33502.1"/>
    </source>
</evidence>
<dbReference type="PANTHER" id="PTHR21100">
    <property type="entry name" value="PREFOLDIN SUBUNIT 4"/>
    <property type="match status" value="1"/>
</dbReference>
<dbReference type="PANTHER" id="PTHR21100:SF9">
    <property type="entry name" value="PREFOLDIN SUBUNIT 4"/>
    <property type="match status" value="1"/>
</dbReference>
<reference evidence="5" key="1">
    <citation type="submission" date="2023-03" db="EMBL/GenBank/DDBJ databases">
        <title>Mating type loci evolution in Malassezia.</title>
        <authorList>
            <person name="Coelho M.A."/>
        </authorList>
    </citation>
    <scope>NUCLEOTIDE SEQUENCE</scope>
    <source>
        <strain evidence="5">CBS 11721</strain>
    </source>
</reference>